<keyword evidence="1" id="KW-0472">Membrane</keyword>
<keyword evidence="1" id="KW-1133">Transmembrane helix</keyword>
<evidence type="ECO:0000313" key="2">
    <source>
        <dbReference type="EMBL" id="CAH1247948.1"/>
    </source>
</evidence>
<dbReference type="AlphaFoldDB" id="A0A8J9Z559"/>
<dbReference type="EMBL" id="OV696701">
    <property type="protein sequence ID" value="CAH1247948.1"/>
    <property type="molecule type" value="Genomic_DNA"/>
</dbReference>
<evidence type="ECO:0000313" key="3">
    <source>
        <dbReference type="Proteomes" id="UP000838412"/>
    </source>
</evidence>
<evidence type="ECO:0000256" key="1">
    <source>
        <dbReference type="SAM" id="Phobius"/>
    </source>
</evidence>
<feature type="transmembrane region" description="Helical" evidence="1">
    <location>
        <begin position="44"/>
        <end position="65"/>
    </location>
</feature>
<name>A0A8J9Z559_BRALA</name>
<protein>
    <submittedName>
        <fullName evidence="2">Hypp8061 protein</fullName>
    </submittedName>
</protein>
<keyword evidence="1" id="KW-0812">Transmembrane</keyword>
<keyword evidence="3" id="KW-1185">Reference proteome</keyword>
<sequence length="125" mass="14509">MPYSVNGKEIVKNRWIKRRAFDSSRVKSLEFEEDAEETMKTSSLVFVMLLALMLTLAVVNCRPVAARGVVRHHRTLLDMYSRFRSSRLAMGRGRRMPEIPQSCIFLLRFSGKSFKPCRFLVTHGR</sequence>
<gene>
    <name evidence="2" type="primary">Hypp8061</name>
    <name evidence="2" type="ORF">BLAG_LOCUS9463</name>
</gene>
<reference evidence="2" key="1">
    <citation type="submission" date="2022-01" db="EMBL/GenBank/DDBJ databases">
        <authorList>
            <person name="Braso-Vives M."/>
        </authorList>
    </citation>
    <scope>NUCLEOTIDE SEQUENCE</scope>
</reference>
<dbReference type="Proteomes" id="UP000838412">
    <property type="component" value="Chromosome 16"/>
</dbReference>
<proteinExistence type="predicted"/>
<organism evidence="2 3">
    <name type="scientific">Branchiostoma lanceolatum</name>
    <name type="common">Common lancelet</name>
    <name type="synonym">Amphioxus lanceolatum</name>
    <dbReference type="NCBI Taxonomy" id="7740"/>
    <lineage>
        <taxon>Eukaryota</taxon>
        <taxon>Metazoa</taxon>
        <taxon>Chordata</taxon>
        <taxon>Cephalochordata</taxon>
        <taxon>Leptocardii</taxon>
        <taxon>Amphioxiformes</taxon>
        <taxon>Branchiostomatidae</taxon>
        <taxon>Branchiostoma</taxon>
    </lineage>
</organism>
<accession>A0A8J9Z559</accession>